<proteinExistence type="predicted"/>
<evidence type="ECO:0000256" key="4">
    <source>
        <dbReference type="ARBA" id="ARBA00023125"/>
    </source>
</evidence>
<dbReference type="PANTHER" id="PTHR46267">
    <property type="entry name" value="SINGLE MYB HISTONE 4"/>
    <property type="match status" value="1"/>
</dbReference>
<gene>
    <name evidence="6" type="ORF">Tco_0955723</name>
</gene>
<dbReference type="InterPro" id="IPR044597">
    <property type="entry name" value="SMH1-6"/>
</dbReference>
<evidence type="ECO:0000313" key="7">
    <source>
        <dbReference type="Proteomes" id="UP001151760"/>
    </source>
</evidence>
<evidence type="ECO:0000313" key="6">
    <source>
        <dbReference type="EMBL" id="GJT47008.1"/>
    </source>
</evidence>
<dbReference type="Gene3D" id="1.10.246.220">
    <property type="match status" value="1"/>
</dbReference>
<protein>
    <recommendedName>
        <fullName evidence="8">HTH myb-type domain-containing protein</fullName>
    </recommendedName>
</protein>
<keyword evidence="4" id="KW-0238">DNA-binding</keyword>
<evidence type="ECO:0000256" key="5">
    <source>
        <dbReference type="ARBA" id="ARBA00023242"/>
    </source>
</evidence>
<dbReference type="CDD" id="cd11660">
    <property type="entry name" value="SANT_TRF"/>
    <property type="match status" value="1"/>
</dbReference>
<name>A0ABQ5E812_9ASTR</name>
<evidence type="ECO:0000256" key="3">
    <source>
        <dbReference type="ARBA" id="ARBA00022454"/>
    </source>
</evidence>
<comment type="caution">
    <text evidence="6">The sequence shown here is derived from an EMBL/GenBank/DDBJ whole genome shotgun (WGS) entry which is preliminary data.</text>
</comment>
<dbReference type="EMBL" id="BQNB010016032">
    <property type="protein sequence ID" value="GJT47008.1"/>
    <property type="molecule type" value="Genomic_DNA"/>
</dbReference>
<dbReference type="Proteomes" id="UP001151760">
    <property type="component" value="Unassembled WGS sequence"/>
</dbReference>
<sequence length="90" mass="9596">MAGKWKVVLSNPQFGPALSNRSNIDLKDKWRNMTRGGTGSSSKHRVTSMLDGVAANPLVNSPEPSSAVLLLEYGDTAKPSSSLIDRKSAP</sequence>
<keyword evidence="5" id="KW-0539">Nucleus</keyword>
<comment type="subcellular location">
    <subcellularLocation>
        <location evidence="2">Chromosome</location>
    </subcellularLocation>
    <subcellularLocation>
        <location evidence="1">Nucleus</location>
    </subcellularLocation>
</comment>
<accession>A0ABQ5E812</accession>
<reference evidence="6" key="1">
    <citation type="journal article" date="2022" name="Int. J. Mol. Sci.">
        <title>Draft Genome of Tanacetum Coccineum: Genomic Comparison of Closely Related Tanacetum-Family Plants.</title>
        <authorList>
            <person name="Yamashiro T."/>
            <person name="Shiraishi A."/>
            <person name="Nakayama K."/>
            <person name="Satake H."/>
        </authorList>
    </citation>
    <scope>NUCLEOTIDE SEQUENCE</scope>
</reference>
<dbReference type="PANTHER" id="PTHR46267:SF15">
    <property type="entry name" value="WINGED HELIX-TURN-HELIX TRANSCRIPTION REPRESSOR DNA-BINDING PROTEIN-RELATED"/>
    <property type="match status" value="1"/>
</dbReference>
<evidence type="ECO:0000256" key="2">
    <source>
        <dbReference type="ARBA" id="ARBA00004286"/>
    </source>
</evidence>
<evidence type="ECO:0008006" key="8">
    <source>
        <dbReference type="Google" id="ProtNLM"/>
    </source>
</evidence>
<keyword evidence="7" id="KW-1185">Reference proteome</keyword>
<organism evidence="6 7">
    <name type="scientific">Tanacetum coccineum</name>
    <dbReference type="NCBI Taxonomy" id="301880"/>
    <lineage>
        <taxon>Eukaryota</taxon>
        <taxon>Viridiplantae</taxon>
        <taxon>Streptophyta</taxon>
        <taxon>Embryophyta</taxon>
        <taxon>Tracheophyta</taxon>
        <taxon>Spermatophyta</taxon>
        <taxon>Magnoliopsida</taxon>
        <taxon>eudicotyledons</taxon>
        <taxon>Gunneridae</taxon>
        <taxon>Pentapetalae</taxon>
        <taxon>asterids</taxon>
        <taxon>campanulids</taxon>
        <taxon>Asterales</taxon>
        <taxon>Asteraceae</taxon>
        <taxon>Asteroideae</taxon>
        <taxon>Anthemideae</taxon>
        <taxon>Anthemidinae</taxon>
        <taxon>Tanacetum</taxon>
    </lineage>
</organism>
<evidence type="ECO:0000256" key="1">
    <source>
        <dbReference type="ARBA" id="ARBA00004123"/>
    </source>
</evidence>
<reference evidence="6" key="2">
    <citation type="submission" date="2022-01" db="EMBL/GenBank/DDBJ databases">
        <authorList>
            <person name="Yamashiro T."/>
            <person name="Shiraishi A."/>
            <person name="Satake H."/>
            <person name="Nakayama K."/>
        </authorList>
    </citation>
    <scope>NUCLEOTIDE SEQUENCE</scope>
</reference>
<keyword evidence="3" id="KW-0158">Chromosome</keyword>